<keyword evidence="3 5" id="KW-1133">Transmembrane helix</keyword>
<proteinExistence type="predicted"/>
<dbReference type="Pfam" id="PF02659">
    <property type="entry name" value="Mntp"/>
    <property type="match status" value="1"/>
</dbReference>
<reference evidence="6 7" key="1">
    <citation type="submission" date="2019-01" db="EMBL/GenBank/DDBJ databases">
        <title>Ktedonosporobacter rubrisoli SCAWS-G2.</title>
        <authorList>
            <person name="Huang Y."/>
            <person name="Yan B."/>
        </authorList>
    </citation>
    <scope>NUCLEOTIDE SEQUENCE [LARGE SCALE GENOMIC DNA]</scope>
    <source>
        <strain evidence="6 7">SCAWS-G2</strain>
    </source>
</reference>
<feature type="transmembrane region" description="Helical" evidence="5">
    <location>
        <begin position="127"/>
        <end position="147"/>
    </location>
</feature>
<dbReference type="OrthoDB" id="9811590at2"/>
<feature type="transmembrane region" description="Helical" evidence="5">
    <location>
        <begin position="67"/>
        <end position="86"/>
    </location>
</feature>
<evidence type="ECO:0000313" key="6">
    <source>
        <dbReference type="EMBL" id="QBD75529.1"/>
    </source>
</evidence>
<evidence type="ECO:0008006" key="8">
    <source>
        <dbReference type="Google" id="ProtNLM"/>
    </source>
</evidence>
<dbReference type="EMBL" id="CP035758">
    <property type="protein sequence ID" value="QBD75529.1"/>
    <property type="molecule type" value="Genomic_DNA"/>
</dbReference>
<dbReference type="PANTHER" id="PTHR35529">
    <property type="entry name" value="MANGANESE EFFLUX PUMP MNTP-RELATED"/>
    <property type="match status" value="1"/>
</dbReference>
<feature type="transmembrane region" description="Helical" evidence="5">
    <location>
        <begin position="159"/>
        <end position="180"/>
    </location>
</feature>
<evidence type="ECO:0000256" key="4">
    <source>
        <dbReference type="ARBA" id="ARBA00023136"/>
    </source>
</evidence>
<name>A0A4P6JK62_KTERU</name>
<dbReference type="RefSeq" id="WP_129886127.1">
    <property type="nucleotide sequence ID" value="NZ_CP035758.1"/>
</dbReference>
<keyword evidence="4 5" id="KW-0472">Membrane</keyword>
<dbReference type="PANTHER" id="PTHR35529:SF1">
    <property type="entry name" value="MANGANESE EFFLUX PUMP MNTP-RELATED"/>
    <property type="match status" value="1"/>
</dbReference>
<keyword evidence="2 5" id="KW-0812">Transmembrane</keyword>
<dbReference type="KEGG" id="kbs:EPA93_05730"/>
<accession>A0A4P6JK62</accession>
<sequence length="183" mass="19368">MIALLLLGFFLSLDNFRVSIALGAFQFKWSRALRTAAVFGFWDGISPLIGALIGHYLGQVIGPLADIAGPIVLAGYGIFLIVRSLLTRITEEPEPNEGIVLLGMPLSLSLDNMIAGTGLGLFGFSPLFSAVVFGAITFLMSLIGLQLGKFIARFIPVRINLIAGIALLTVAIWLGVPALLGGN</sequence>
<evidence type="ECO:0000256" key="1">
    <source>
        <dbReference type="ARBA" id="ARBA00022475"/>
    </source>
</evidence>
<evidence type="ECO:0000256" key="3">
    <source>
        <dbReference type="ARBA" id="ARBA00022989"/>
    </source>
</evidence>
<gene>
    <name evidence="6" type="ORF">EPA93_05730</name>
</gene>
<feature type="transmembrane region" description="Helical" evidence="5">
    <location>
        <begin position="98"/>
        <end position="121"/>
    </location>
</feature>
<dbReference type="Proteomes" id="UP000290365">
    <property type="component" value="Chromosome"/>
</dbReference>
<evidence type="ECO:0000313" key="7">
    <source>
        <dbReference type="Proteomes" id="UP000290365"/>
    </source>
</evidence>
<organism evidence="6 7">
    <name type="scientific">Ktedonosporobacter rubrisoli</name>
    <dbReference type="NCBI Taxonomy" id="2509675"/>
    <lineage>
        <taxon>Bacteria</taxon>
        <taxon>Bacillati</taxon>
        <taxon>Chloroflexota</taxon>
        <taxon>Ktedonobacteria</taxon>
        <taxon>Ktedonobacterales</taxon>
        <taxon>Ktedonosporobacteraceae</taxon>
        <taxon>Ktedonosporobacter</taxon>
    </lineage>
</organism>
<dbReference type="AlphaFoldDB" id="A0A4P6JK62"/>
<evidence type="ECO:0000256" key="5">
    <source>
        <dbReference type="SAM" id="Phobius"/>
    </source>
</evidence>
<keyword evidence="1" id="KW-1003">Cell membrane</keyword>
<keyword evidence="7" id="KW-1185">Reference proteome</keyword>
<evidence type="ECO:0000256" key="2">
    <source>
        <dbReference type="ARBA" id="ARBA00022692"/>
    </source>
</evidence>
<dbReference type="InterPro" id="IPR003810">
    <property type="entry name" value="Mntp/YtaF"/>
</dbReference>
<protein>
    <recommendedName>
        <fullName evidence="8">Manganese efflux pump MntP</fullName>
    </recommendedName>
</protein>